<dbReference type="InterPro" id="IPR050147">
    <property type="entry name" value="Ser/Thr_Dehydratase"/>
</dbReference>
<dbReference type="CDD" id="cd01563">
    <property type="entry name" value="Thr-synth_1"/>
    <property type="match status" value="1"/>
</dbReference>
<dbReference type="GO" id="GO:0006567">
    <property type="term" value="P:L-threonine catabolic process"/>
    <property type="evidence" value="ECO:0007669"/>
    <property type="project" value="TreeGrafter"/>
</dbReference>
<dbReference type="EMBL" id="QXIT01000119">
    <property type="protein sequence ID" value="RIE07275.1"/>
    <property type="molecule type" value="Genomic_DNA"/>
</dbReference>
<dbReference type="Gene3D" id="3.40.50.1100">
    <property type="match status" value="2"/>
</dbReference>
<dbReference type="GO" id="GO:0009097">
    <property type="term" value="P:isoleucine biosynthetic process"/>
    <property type="evidence" value="ECO:0007669"/>
    <property type="project" value="TreeGrafter"/>
</dbReference>
<reference evidence="7 8" key="1">
    <citation type="submission" date="2018-09" db="EMBL/GenBank/DDBJ databases">
        <title>Discovery and Ecogenomic Context for Candidatus Cryosericales, a Global Caldiserica Order Active in Thawing Permafrost.</title>
        <authorList>
            <person name="Martinez M.A."/>
            <person name="Woodcroft B.J."/>
            <person name="Ignacio Espinoza J.C."/>
            <person name="Zayed A."/>
            <person name="Singleton C.M."/>
            <person name="Boyd J."/>
            <person name="Li Y.-F."/>
            <person name="Purvine S."/>
            <person name="Maughan H."/>
            <person name="Hodgkins S.B."/>
            <person name="Anderson D."/>
            <person name="Sederholm M."/>
            <person name="Temperton B."/>
            <person name="Saleska S.R."/>
            <person name="Tyson G.W."/>
            <person name="Rich V.I."/>
        </authorList>
    </citation>
    <scope>NUCLEOTIDE SEQUENCE [LARGE SCALE GENOMIC DNA]</scope>
    <source>
        <strain evidence="6 8">SMC5</strain>
        <strain evidence="5 7">SMC6</strain>
    </source>
</reference>
<dbReference type="PROSITE" id="PS00165">
    <property type="entry name" value="DEHYDRATASE_SER_THR"/>
    <property type="match status" value="1"/>
</dbReference>
<dbReference type="GO" id="GO:0003941">
    <property type="term" value="F:L-serine ammonia-lyase activity"/>
    <property type="evidence" value="ECO:0007669"/>
    <property type="project" value="TreeGrafter"/>
</dbReference>
<dbReference type="PANTHER" id="PTHR48078">
    <property type="entry name" value="THREONINE DEHYDRATASE, MITOCHONDRIAL-RELATED"/>
    <property type="match status" value="1"/>
</dbReference>
<proteinExistence type="predicted"/>
<dbReference type="PANTHER" id="PTHR48078:SF6">
    <property type="entry name" value="L-THREONINE DEHYDRATASE CATABOLIC TDCB"/>
    <property type="match status" value="1"/>
</dbReference>
<evidence type="ECO:0000256" key="1">
    <source>
        <dbReference type="ARBA" id="ARBA00001933"/>
    </source>
</evidence>
<evidence type="ECO:0000313" key="7">
    <source>
        <dbReference type="Proteomes" id="UP000266260"/>
    </source>
</evidence>
<gene>
    <name evidence="6" type="ORF">SMC5_07835</name>
    <name evidence="5" type="ORF">SMC6_07025</name>
</gene>
<dbReference type="AlphaFoldDB" id="A0A398D2C5"/>
<evidence type="ECO:0000256" key="3">
    <source>
        <dbReference type="ARBA" id="ARBA00023239"/>
    </source>
</evidence>
<keyword evidence="2" id="KW-0663">Pyridoxal phosphate</keyword>
<protein>
    <submittedName>
        <fullName evidence="6">Pyridoxal-phosphate dependent enzyme</fullName>
    </submittedName>
</protein>
<dbReference type="SUPFAM" id="SSF53686">
    <property type="entry name" value="Tryptophan synthase beta subunit-like PLP-dependent enzymes"/>
    <property type="match status" value="1"/>
</dbReference>
<keyword evidence="7" id="KW-1185">Reference proteome</keyword>
<dbReference type="InterPro" id="IPR036052">
    <property type="entry name" value="TrpB-like_PALP_sf"/>
</dbReference>
<organism evidence="6 8">
    <name type="scientific">Candidatus Cryosericum odellii</name>
    <dbReference type="NCBI Taxonomy" id="2290917"/>
    <lineage>
        <taxon>Bacteria</taxon>
        <taxon>Pseudomonadati</taxon>
        <taxon>Caldisericota/Cryosericota group</taxon>
        <taxon>Candidatus Cryosericota</taxon>
        <taxon>Candidatus Cryosericia</taxon>
        <taxon>Candidatus Cryosericales</taxon>
        <taxon>Candidatus Cryosericaceae</taxon>
        <taxon>Candidatus Cryosericum</taxon>
    </lineage>
</organism>
<evidence type="ECO:0000313" key="6">
    <source>
        <dbReference type="EMBL" id="RIE08670.1"/>
    </source>
</evidence>
<evidence type="ECO:0000256" key="2">
    <source>
        <dbReference type="ARBA" id="ARBA00022898"/>
    </source>
</evidence>
<dbReference type="Proteomes" id="UP000266489">
    <property type="component" value="Unassembled WGS sequence"/>
</dbReference>
<sequence>MRYSLCCTRCGRDYDDDGRRLRCECGGMLDLRFEPSFRPGMTAGRPYDQWRYREALPVGDDVVTMGEGWTPLLPVTFEGRQLLVKQEQLFPTGSYKDRGAAVLMTHLYELGVERVVEDSSGNAGCAVAAYAARVGIACDIYVPLDTSPAKTAQVEAYGATLHLVPGTREDTARAALEAAATYVYASHVYNPWFLQGTKTFAYEVAEQLGWTAPDTLVLPAGNGTLLLGAYLGFTELTRAGIVSHMPRIIAVQTAACAPLAGAFAEGLDEPIEIHASRTVAEGIAIATPARGSQVLAAVRATDGSFVVVSEQEIVASLRDCCRGGWFIEPTSAAVIAGARRYAHTAAPGETIVTAFTGHGLKAAAKIAELVESL</sequence>
<dbReference type="GO" id="GO:0004794">
    <property type="term" value="F:threonine deaminase activity"/>
    <property type="evidence" value="ECO:0007669"/>
    <property type="project" value="TreeGrafter"/>
</dbReference>
<dbReference type="InterPro" id="IPR001926">
    <property type="entry name" value="TrpB-like_PALP"/>
</dbReference>
<dbReference type="Proteomes" id="UP000266260">
    <property type="component" value="Unassembled WGS sequence"/>
</dbReference>
<comment type="caution">
    <text evidence="6">The sequence shown here is derived from an EMBL/GenBank/DDBJ whole genome shotgun (WGS) entry which is preliminary data.</text>
</comment>
<accession>A0A398D2C5</accession>
<evidence type="ECO:0000313" key="5">
    <source>
        <dbReference type="EMBL" id="RIE07275.1"/>
    </source>
</evidence>
<dbReference type="OrthoDB" id="9778118at2"/>
<dbReference type="RefSeq" id="WP_119120266.1">
    <property type="nucleotide sequence ID" value="NZ_QXIT01000119.1"/>
</dbReference>
<comment type="cofactor">
    <cofactor evidence="1">
        <name>pyridoxal 5'-phosphate</name>
        <dbReference type="ChEBI" id="CHEBI:597326"/>
    </cofactor>
</comment>
<dbReference type="GO" id="GO:0030170">
    <property type="term" value="F:pyridoxal phosphate binding"/>
    <property type="evidence" value="ECO:0007669"/>
    <property type="project" value="InterPro"/>
</dbReference>
<dbReference type="EMBL" id="QXIU01000194">
    <property type="protein sequence ID" value="RIE08670.1"/>
    <property type="molecule type" value="Genomic_DNA"/>
</dbReference>
<accession>A0A398CX86</accession>
<name>A0A398D2C5_9BACT</name>
<dbReference type="Pfam" id="PF00291">
    <property type="entry name" value="PALP"/>
    <property type="match status" value="1"/>
</dbReference>
<evidence type="ECO:0000259" key="4">
    <source>
        <dbReference type="Pfam" id="PF00291"/>
    </source>
</evidence>
<keyword evidence="3" id="KW-0456">Lyase</keyword>
<evidence type="ECO:0000313" key="8">
    <source>
        <dbReference type="Proteomes" id="UP000266489"/>
    </source>
</evidence>
<feature type="domain" description="Tryptophan synthase beta chain-like PALP" evidence="4">
    <location>
        <begin position="63"/>
        <end position="357"/>
    </location>
</feature>
<dbReference type="GO" id="GO:0006565">
    <property type="term" value="P:L-serine catabolic process"/>
    <property type="evidence" value="ECO:0007669"/>
    <property type="project" value="TreeGrafter"/>
</dbReference>
<dbReference type="InterPro" id="IPR000634">
    <property type="entry name" value="Ser/Thr_deHydtase_PyrdxlP-BS"/>
</dbReference>